<protein>
    <recommendedName>
        <fullName evidence="4">SH3 domain-containing protein</fullName>
    </recommendedName>
</protein>
<dbReference type="EMBL" id="JAFBWN010000005">
    <property type="protein sequence ID" value="MBM2354827.1"/>
    <property type="molecule type" value="Genomic_DNA"/>
</dbReference>
<feature type="signal peptide" evidence="1">
    <location>
        <begin position="1"/>
        <end position="23"/>
    </location>
</feature>
<gene>
    <name evidence="2" type="ORF">JQX14_09770</name>
</gene>
<feature type="chain" id="PRO_5040300305" description="SH3 domain-containing protein" evidence="1">
    <location>
        <begin position="24"/>
        <end position="106"/>
    </location>
</feature>
<comment type="caution">
    <text evidence="2">The sequence shown here is derived from an EMBL/GenBank/DDBJ whole genome shotgun (WGS) entry which is preliminary data.</text>
</comment>
<evidence type="ECO:0000256" key="1">
    <source>
        <dbReference type="SAM" id="SignalP"/>
    </source>
</evidence>
<proteinExistence type="predicted"/>
<evidence type="ECO:0008006" key="4">
    <source>
        <dbReference type="Google" id="ProtNLM"/>
    </source>
</evidence>
<dbReference type="AlphaFoldDB" id="A0A9Q2NLK1"/>
<reference evidence="2" key="1">
    <citation type="submission" date="2021-01" db="EMBL/GenBank/DDBJ databases">
        <title>Diatom-associated Roseobacters Show Island Model of Population Structure.</title>
        <authorList>
            <person name="Qu L."/>
            <person name="Feng X."/>
            <person name="Chen Y."/>
            <person name="Li L."/>
            <person name="Wang X."/>
            <person name="Hu Z."/>
            <person name="Wang H."/>
            <person name="Luo H."/>
        </authorList>
    </citation>
    <scope>NUCLEOTIDE SEQUENCE</scope>
    <source>
        <strain evidence="2">SM26-45</strain>
    </source>
</reference>
<accession>A0A9Q2NLK1</accession>
<evidence type="ECO:0000313" key="2">
    <source>
        <dbReference type="EMBL" id="MBM2354827.1"/>
    </source>
</evidence>
<sequence length="106" mass="11340">MQPTIRFAALLCVLSGMSSPALASEACEVVATVAGAASVPLHAEPDESSDLLHVVPVGDIVLYPQQDLAPAQSESWLWVRHDSTQRDIWQSGIAGWLRVENVTDCG</sequence>
<name>A0A9Q2NLK1_9RHOB</name>
<organism evidence="2 3">
    <name type="scientific">Pseudosulfitobacter pseudonitzschiae</name>
    <dbReference type="NCBI Taxonomy" id="1402135"/>
    <lineage>
        <taxon>Bacteria</taxon>
        <taxon>Pseudomonadati</taxon>
        <taxon>Pseudomonadota</taxon>
        <taxon>Alphaproteobacteria</taxon>
        <taxon>Rhodobacterales</taxon>
        <taxon>Roseobacteraceae</taxon>
        <taxon>Pseudosulfitobacter</taxon>
    </lineage>
</organism>
<keyword evidence="1" id="KW-0732">Signal</keyword>
<dbReference type="Proteomes" id="UP000809337">
    <property type="component" value="Unassembled WGS sequence"/>
</dbReference>
<dbReference type="RefSeq" id="WP_231033850.1">
    <property type="nucleotide sequence ID" value="NZ_JAJNGX010000005.1"/>
</dbReference>
<evidence type="ECO:0000313" key="3">
    <source>
        <dbReference type="Proteomes" id="UP000809337"/>
    </source>
</evidence>